<proteinExistence type="predicted"/>
<accession>X0U3I0</accession>
<reference evidence="1" key="1">
    <citation type="journal article" date="2014" name="Front. Microbiol.">
        <title>High frequency of phylogenetically diverse reductive dehalogenase-homologous genes in deep subseafloor sedimentary metagenomes.</title>
        <authorList>
            <person name="Kawai M."/>
            <person name="Futagami T."/>
            <person name="Toyoda A."/>
            <person name="Takaki Y."/>
            <person name="Nishi S."/>
            <person name="Hori S."/>
            <person name="Arai W."/>
            <person name="Tsubouchi T."/>
            <person name="Morono Y."/>
            <person name="Uchiyama I."/>
            <person name="Ito T."/>
            <person name="Fujiyama A."/>
            <person name="Inagaki F."/>
            <person name="Takami H."/>
        </authorList>
    </citation>
    <scope>NUCLEOTIDE SEQUENCE</scope>
    <source>
        <strain evidence="1">Expedition CK06-06</strain>
    </source>
</reference>
<comment type="caution">
    <text evidence="1">The sequence shown here is derived from an EMBL/GenBank/DDBJ whole genome shotgun (WGS) entry which is preliminary data.</text>
</comment>
<evidence type="ECO:0000313" key="1">
    <source>
        <dbReference type="EMBL" id="GAF83010.1"/>
    </source>
</evidence>
<gene>
    <name evidence="1" type="ORF">S01H1_09299</name>
</gene>
<sequence length="42" mass="4683">MSGFPLHSDYDVRIGRATELAEDLQVTLGEIEDLHARSQQLA</sequence>
<organism evidence="1">
    <name type="scientific">marine sediment metagenome</name>
    <dbReference type="NCBI Taxonomy" id="412755"/>
    <lineage>
        <taxon>unclassified sequences</taxon>
        <taxon>metagenomes</taxon>
        <taxon>ecological metagenomes</taxon>
    </lineage>
</organism>
<name>X0U3I0_9ZZZZ</name>
<dbReference type="EMBL" id="BARS01004756">
    <property type="protein sequence ID" value="GAF83010.1"/>
    <property type="molecule type" value="Genomic_DNA"/>
</dbReference>
<protein>
    <submittedName>
        <fullName evidence="1">Uncharacterized protein</fullName>
    </submittedName>
</protein>
<feature type="non-terminal residue" evidence="1">
    <location>
        <position position="42"/>
    </location>
</feature>
<dbReference type="AlphaFoldDB" id="X0U3I0"/>